<name>W7MK90_GIBM7</name>
<dbReference type="EMBL" id="CM000579">
    <property type="protein sequence ID" value="EWG45092.1"/>
    <property type="molecule type" value="Genomic_DNA"/>
</dbReference>
<dbReference type="RefSeq" id="XP_018751283.1">
    <property type="nucleotide sequence ID" value="XM_018904984.1"/>
</dbReference>
<dbReference type="AlphaFoldDB" id="W7MK90"/>
<evidence type="ECO:0000313" key="2">
    <source>
        <dbReference type="Proteomes" id="UP000009096"/>
    </source>
</evidence>
<gene>
    <name evidence="1" type="ORF">FVEG_15792</name>
</gene>
<protein>
    <submittedName>
        <fullName evidence="1">Uncharacterized protein</fullName>
    </submittedName>
</protein>
<dbReference type="Proteomes" id="UP000009096">
    <property type="component" value="Chromosome 2"/>
</dbReference>
<reference evidence="1 2" key="1">
    <citation type="journal article" date="2010" name="Nature">
        <title>Comparative genomics reveals mobile pathogenicity chromosomes in Fusarium.</title>
        <authorList>
            <person name="Ma L.J."/>
            <person name="van der Does H.C."/>
            <person name="Borkovich K.A."/>
            <person name="Coleman J.J."/>
            <person name="Daboussi M.J."/>
            <person name="Di Pietro A."/>
            <person name="Dufresne M."/>
            <person name="Freitag M."/>
            <person name="Grabherr M."/>
            <person name="Henrissat B."/>
            <person name="Houterman P.M."/>
            <person name="Kang S."/>
            <person name="Shim W.B."/>
            <person name="Woloshuk C."/>
            <person name="Xie X."/>
            <person name="Xu J.R."/>
            <person name="Antoniw J."/>
            <person name="Baker S.E."/>
            <person name="Bluhm B.H."/>
            <person name="Breakspear A."/>
            <person name="Brown D.W."/>
            <person name="Butchko R.A."/>
            <person name="Chapman S."/>
            <person name="Coulson R."/>
            <person name="Coutinho P.M."/>
            <person name="Danchin E.G."/>
            <person name="Diener A."/>
            <person name="Gale L.R."/>
            <person name="Gardiner D.M."/>
            <person name="Goff S."/>
            <person name="Hammond-Kosack K.E."/>
            <person name="Hilburn K."/>
            <person name="Hua-Van A."/>
            <person name="Jonkers W."/>
            <person name="Kazan K."/>
            <person name="Kodira C.D."/>
            <person name="Koehrsen M."/>
            <person name="Kumar L."/>
            <person name="Lee Y.H."/>
            <person name="Li L."/>
            <person name="Manners J.M."/>
            <person name="Miranda-Saavedra D."/>
            <person name="Mukherjee M."/>
            <person name="Park G."/>
            <person name="Park J."/>
            <person name="Park S.Y."/>
            <person name="Proctor R.H."/>
            <person name="Regev A."/>
            <person name="Ruiz-Roldan M.C."/>
            <person name="Sain D."/>
            <person name="Sakthikumar S."/>
            <person name="Sykes S."/>
            <person name="Schwartz D.C."/>
            <person name="Turgeon B.G."/>
            <person name="Wapinski I."/>
            <person name="Yoder O."/>
            <person name="Young S."/>
            <person name="Zeng Q."/>
            <person name="Zhou S."/>
            <person name="Galagan J."/>
            <person name="Cuomo C.A."/>
            <person name="Kistler H.C."/>
            <person name="Rep M."/>
        </authorList>
    </citation>
    <scope>NUCLEOTIDE SEQUENCE [LARGE SCALE GENOMIC DNA]</scope>
    <source>
        <strain evidence="2">M3125 / FGSC 7600</strain>
    </source>
</reference>
<keyword evidence="2" id="KW-1185">Reference proteome</keyword>
<accession>W7MK90</accession>
<dbReference type="GeneID" id="30072668"/>
<sequence length="101" mass="11321">MGDSEDTKVAVLSALADFFNISSQNLQDARNHLLETSYVIQSTPDTIEQTTLGELFLSDTKQKGHLEWAINKPQEIFIHEKLAAVWSGWSIRADDGTKIML</sequence>
<evidence type="ECO:0000313" key="1">
    <source>
        <dbReference type="EMBL" id="EWG45092.1"/>
    </source>
</evidence>
<dbReference type="VEuPathDB" id="FungiDB:FVEG_15792"/>
<organism evidence="1 2">
    <name type="scientific">Gibberella moniliformis (strain M3125 / FGSC 7600)</name>
    <name type="common">Maize ear and stalk rot fungus</name>
    <name type="synonym">Fusarium verticillioides</name>
    <dbReference type="NCBI Taxonomy" id="334819"/>
    <lineage>
        <taxon>Eukaryota</taxon>
        <taxon>Fungi</taxon>
        <taxon>Dikarya</taxon>
        <taxon>Ascomycota</taxon>
        <taxon>Pezizomycotina</taxon>
        <taxon>Sordariomycetes</taxon>
        <taxon>Hypocreomycetidae</taxon>
        <taxon>Hypocreales</taxon>
        <taxon>Nectriaceae</taxon>
        <taxon>Fusarium</taxon>
        <taxon>Fusarium fujikuroi species complex</taxon>
    </lineage>
</organism>
<proteinExistence type="predicted"/>
<dbReference type="EMBL" id="DS022248">
    <property type="protein sequence ID" value="EWG45092.1"/>
    <property type="molecule type" value="Genomic_DNA"/>
</dbReference>
<dbReference type="KEGG" id="fvr:FVEG_15792"/>